<evidence type="ECO:0000256" key="1">
    <source>
        <dbReference type="ARBA" id="ARBA00005791"/>
    </source>
</evidence>
<keyword evidence="5" id="KW-0676">Redox-active center</keyword>
<name>A0A1G2HY53_9BACT</name>
<protein>
    <recommendedName>
        <fullName evidence="7">Thioredoxin domain-containing protein</fullName>
    </recommendedName>
</protein>
<comment type="similarity">
    <text evidence="1">Belongs to the thioredoxin family. DsbA subfamily.</text>
</comment>
<dbReference type="Pfam" id="PF13462">
    <property type="entry name" value="Thioredoxin_4"/>
    <property type="match status" value="1"/>
</dbReference>
<reference evidence="8 9" key="1">
    <citation type="journal article" date="2016" name="Nat. Commun.">
        <title>Thousands of microbial genomes shed light on interconnected biogeochemical processes in an aquifer system.</title>
        <authorList>
            <person name="Anantharaman K."/>
            <person name="Brown C.T."/>
            <person name="Hug L.A."/>
            <person name="Sharon I."/>
            <person name="Castelle C.J."/>
            <person name="Probst A.J."/>
            <person name="Thomas B.C."/>
            <person name="Singh A."/>
            <person name="Wilkins M.J."/>
            <person name="Karaoz U."/>
            <person name="Brodie E.L."/>
            <person name="Williams K.H."/>
            <person name="Hubbard S.S."/>
            <person name="Banfield J.F."/>
        </authorList>
    </citation>
    <scope>NUCLEOTIDE SEQUENCE [LARGE SCALE GENOMIC DNA]</scope>
</reference>
<evidence type="ECO:0000256" key="2">
    <source>
        <dbReference type="ARBA" id="ARBA00022729"/>
    </source>
</evidence>
<gene>
    <name evidence="8" type="ORF">A3D34_02790</name>
</gene>
<keyword evidence="4" id="KW-1015">Disulfide bond</keyword>
<dbReference type="PANTHER" id="PTHR13887">
    <property type="entry name" value="GLUTATHIONE S-TRANSFERASE KAPPA"/>
    <property type="match status" value="1"/>
</dbReference>
<dbReference type="InterPro" id="IPR036249">
    <property type="entry name" value="Thioredoxin-like_sf"/>
</dbReference>
<organism evidence="8 9">
    <name type="scientific">Candidatus Staskawiczbacteria bacterium RIFCSPHIGHO2_02_FULL_33_16</name>
    <dbReference type="NCBI Taxonomy" id="1802204"/>
    <lineage>
        <taxon>Bacteria</taxon>
        <taxon>Candidatus Staskawicziibacteriota</taxon>
    </lineage>
</organism>
<dbReference type="InterPro" id="IPR013766">
    <property type="entry name" value="Thioredoxin_domain"/>
</dbReference>
<evidence type="ECO:0000313" key="8">
    <source>
        <dbReference type="EMBL" id="OGZ67339.1"/>
    </source>
</evidence>
<proteinExistence type="inferred from homology"/>
<accession>A0A1G2HY53</accession>
<evidence type="ECO:0000256" key="5">
    <source>
        <dbReference type="ARBA" id="ARBA00023284"/>
    </source>
</evidence>
<dbReference type="SUPFAM" id="SSF52833">
    <property type="entry name" value="Thioredoxin-like"/>
    <property type="match status" value="1"/>
</dbReference>
<evidence type="ECO:0000313" key="9">
    <source>
        <dbReference type="Proteomes" id="UP000179183"/>
    </source>
</evidence>
<evidence type="ECO:0000256" key="3">
    <source>
        <dbReference type="ARBA" id="ARBA00023002"/>
    </source>
</evidence>
<keyword evidence="6" id="KW-0812">Transmembrane</keyword>
<feature type="transmembrane region" description="Helical" evidence="6">
    <location>
        <begin position="24"/>
        <end position="43"/>
    </location>
</feature>
<dbReference type="AlphaFoldDB" id="A0A1G2HY53"/>
<dbReference type="PANTHER" id="PTHR13887:SF14">
    <property type="entry name" value="DISULFIDE BOND FORMATION PROTEIN D"/>
    <property type="match status" value="1"/>
</dbReference>
<dbReference type="EMBL" id="MHOQ01000007">
    <property type="protein sequence ID" value="OGZ67339.1"/>
    <property type="molecule type" value="Genomic_DNA"/>
</dbReference>
<comment type="caution">
    <text evidence="8">The sequence shown here is derived from an EMBL/GenBank/DDBJ whole genome shotgun (WGS) entry which is preliminary data.</text>
</comment>
<dbReference type="PROSITE" id="PS51352">
    <property type="entry name" value="THIOREDOXIN_2"/>
    <property type="match status" value="1"/>
</dbReference>
<feature type="domain" description="Thioredoxin" evidence="7">
    <location>
        <begin position="39"/>
        <end position="258"/>
    </location>
</feature>
<evidence type="ECO:0000259" key="7">
    <source>
        <dbReference type="PROSITE" id="PS51352"/>
    </source>
</evidence>
<dbReference type="Gene3D" id="1.10.40.80">
    <property type="match status" value="1"/>
</dbReference>
<dbReference type="GO" id="GO:0016491">
    <property type="term" value="F:oxidoreductase activity"/>
    <property type="evidence" value="ECO:0007669"/>
    <property type="project" value="UniProtKB-KW"/>
</dbReference>
<dbReference type="Proteomes" id="UP000179183">
    <property type="component" value="Unassembled WGS sequence"/>
</dbReference>
<dbReference type="Gene3D" id="3.40.30.10">
    <property type="entry name" value="Glutaredoxin"/>
    <property type="match status" value="1"/>
</dbReference>
<sequence>MENMQNQMQPQPQPRSQHNEKYKLFLPLSIIVASIIISGTILYSDMNSSSNTVNNNNNQNNNQQVQGPVKVSVDNDAVLGDKNAPITMIEFSDYECPFCKRHFLQVYPDIKKDYIDTGKVKLVFRDFIAVDGHNPLATTEAMAAECAREQGGDQMYFKYHDEIFKKTTSNGNGLKLEDLTTIANSLSINSTQLQQCIDSNKYKEEILKDIADGSKAGVSGTPSFFIGESTSDGLIDGAMVVGAQPFDAFKVIIEEKLIKTMGK</sequence>
<keyword evidence="2" id="KW-0732">Signal</keyword>
<dbReference type="InterPro" id="IPR012336">
    <property type="entry name" value="Thioredoxin-like_fold"/>
</dbReference>
<keyword evidence="6" id="KW-0472">Membrane</keyword>
<evidence type="ECO:0000256" key="6">
    <source>
        <dbReference type="SAM" id="Phobius"/>
    </source>
</evidence>
<evidence type="ECO:0000256" key="4">
    <source>
        <dbReference type="ARBA" id="ARBA00023157"/>
    </source>
</evidence>
<keyword evidence="6" id="KW-1133">Transmembrane helix</keyword>
<keyword evidence="3" id="KW-0560">Oxidoreductase</keyword>